<evidence type="ECO:0000313" key="8">
    <source>
        <dbReference type="Proteomes" id="UP000281246"/>
    </source>
</evidence>
<protein>
    <submittedName>
        <fullName evidence="2">Envelope protein</fullName>
    </submittedName>
    <submittedName>
        <fullName evidence="1">WSSV396</fullName>
    </submittedName>
    <submittedName>
        <fullName evidence="3 4">WSV340</fullName>
    </submittedName>
</protein>
<reference evidence="4" key="14">
    <citation type="journal article" name="FEMS Microbiol. Lett.">
        <title>Molecular variability and genetic structure of white spot syndrome virus strains from northwest Mexico based on the analysis of genomes.</title>
        <authorList>
            <person name="Parrilla-Taylor D.P."/>
            <person name="Vibanco-Perez N."/>
            <person name="Duran-Avelar M.J."/>
            <person name="Gomez-Gil B."/>
            <person name="Llera-Herrera R."/>
            <person name="Vazquez-Juarez R."/>
        </authorList>
    </citation>
    <scope>NUCLEOTIDE SEQUENCE</scope>
    <source>
        <strain evidence="4">ACF2</strain>
        <strain evidence="5">ACF4</strain>
        <strain evidence="7">LC1</strain>
        <strain evidence="6">LC10</strain>
    </source>
</reference>
<reference evidence="1 8" key="5">
    <citation type="journal article" date="2002" name="Virology">
        <title>Identification of a nucleocapsid protein (VP35) gene of shrimp white spot syndrome virus and characterization of the motif important for targeting VP35 to the nuclei of transfected insect cells.</title>
        <authorList>
            <person name="Chen L.L."/>
            <person name="Leu J.H."/>
            <person name="Huang C.J."/>
            <person name="Chou C.M."/>
            <person name="Chen S.M."/>
            <person name="Wang C.H."/>
            <person name="Lo C.F."/>
            <person name="Kou G.H."/>
        </authorList>
    </citation>
    <scope>NUCLEOTIDE SEQUENCE [LARGE SCALE GENOMIC DNA]</scope>
    <source>
        <strain evidence="1">Taiwan</strain>
    </source>
</reference>
<evidence type="ECO:0000313" key="4">
    <source>
        <dbReference type="EMBL" id="AWQ60913.1"/>
    </source>
</evidence>
<organism evidence="3">
    <name type="scientific">White spot syndrome virus</name>
    <name type="common">WSSV</name>
    <name type="synonym">White spot bacilliform virus</name>
    <dbReference type="NCBI Taxonomy" id="92652"/>
    <lineage>
        <taxon>Viruses</taxon>
        <taxon>Viruses incertae sedis</taxon>
        <taxon>Naldaviricetes</taxon>
        <taxon>Nimaviridae</taxon>
        <taxon>Whispovirus</taxon>
        <taxon>White spot syndrome virus</taxon>
    </lineage>
</organism>
<reference evidence="4" key="13">
    <citation type="submission" date="2017-11" db="EMBL/GenBank/DDBJ databases">
        <authorList>
            <person name="Parrilla Taylor D.P."/>
            <person name="Vibanco-Perez N."/>
            <person name="Duran-Avelar Md.J."/>
            <person name="Gomez-Gil B."/>
            <person name="Llera-Herrera R."/>
            <person name="Vazquez-Juarez R."/>
        </authorList>
    </citation>
    <scope>NUCLEOTIDE SEQUENCE</scope>
    <source>
        <strain evidence="4">ACF2</strain>
        <strain evidence="5">ACF4</strain>
        <strain evidence="7">LC1</strain>
        <strain evidence="6">LC10</strain>
    </source>
</reference>
<accession>I7D7A8</accession>
<keyword evidence="2" id="KW-0946">Virion</keyword>
<dbReference type="KEGG" id="vg:26680377"/>
<keyword evidence="2" id="KW-0261">Viral envelope protein</keyword>
<reference evidence="1 8" key="2">
    <citation type="journal article" date="2000" name="Virology">
        <title>Identification and characterization of a shrimp white spot syndrome virus (WSSV) gene that encodes a novel chimeric polypeptide of cellular-type thymidine kinase and thymidylate kinase.</title>
        <authorList>
            <person name="Tsai M.F."/>
            <person name="Yu H.T."/>
            <person name="Tzeng H.F."/>
            <person name="Leu J.H."/>
            <person name="Chou C.M."/>
            <person name="Huang C.J."/>
            <person name="Wang C.H."/>
            <person name="Lin J.Y."/>
            <person name="Kou G.H."/>
            <person name="Lo C.F."/>
        </authorList>
    </citation>
    <scope>NUCLEOTIDE SEQUENCE [LARGE SCALE GENOMIC DNA]</scope>
    <source>
        <strain evidence="1">Taiwan</strain>
    </source>
</reference>
<dbReference type="EMBL" id="AF440570">
    <property type="protein sequence ID" value="AAL89264.1"/>
    <property type="molecule type" value="Genomic_DNA"/>
</dbReference>
<evidence type="ECO:0000313" key="7">
    <source>
        <dbReference type="EMBL" id="AWQ63440.1"/>
    </source>
</evidence>
<gene>
    <name evidence="4" type="primary">341</name>
    <name evidence="2" type="synonym">VP32</name>
</gene>
<dbReference type="GO" id="GO:0019031">
    <property type="term" value="C:viral envelope"/>
    <property type="evidence" value="ECO:0007669"/>
    <property type="project" value="UniProtKB-KW"/>
</dbReference>
<reference evidence="1" key="4">
    <citation type="submission" date="2001-10" db="EMBL/GenBank/DDBJ databases">
        <authorList>
            <person name="Lo C.-F."/>
            <person name="Kou G.-H."/>
        </authorList>
    </citation>
    <scope>NUCLEOTIDE SEQUENCE</scope>
    <source>
        <strain evidence="1">Taiwan</strain>
    </source>
</reference>
<dbReference type="EMBL" id="AY897235">
    <property type="protein sequence ID" value="AAW88445.1"/>
    <property type="molecule type" value="mRNA"/>
</dbReference>
<evidence type="ECO:0000313" key="1">
    <source>
        <dbReference type="EMBL" id="AAL89264.1"/>
    </source>
</evidence>
<evidence type="ECO:0000313" key="6">
    <source>
        <dbReference type="EMBL" id="AWQ63009.1"/>
    </source>
</evidence>
<dbReference type="EMBL" id="MG432480">
    <property type="protein sequence ID" value="AWQ63009.1"/>
    <property type="molecule type" value="Genomic_DNA"/>
</dbReference>
<reference evidence="1 8" key="10">
    <citation type="journal article" date="2005" name="J. Virol.">
        <title>The unique stacked rings in the nucleocapsid of the white spot syndrome virus virion are formed by the major structural protein VP664, the largest viral structural protein ever found.</title>
        <authorList>
            <person name="Leu J.H."/>
            <person name="Tsai J.M."/>
            <person name="Wang H.C."/>
            <person name="Wang A.H."/>
            <person name="Wang C.H."/>
            <person name="Kou G.H."/>
            <person name="Lo C.F."/>
        </authorList>
    </citation>
    <scope>NUCLEOTIDE SEQUENCE [LARGE SCALE GENOMIC DNA]</scope>
    <source>
        <strain evidence="1">Taiwan</strain>
    </source>
</reference>
<evidence type="ECO:0000313" key="5">
    <source>
        <dbReference type="EMBL" id="AWQ61333.1"/>
    </source>
</evidence>
<proteinExistence type="evidence at transcript level"/>
<evidence type="ECO:0000313" key="3">
    <source>
        <dbReference type="EMBL" id="AFO63169.1"/>
    </source>
</evidence>
<reference evidence="2" key="11">
    <citation type="submission" date="2005-01" db="EMBL/GenBank/DDBJ databases">
        <title>Studies on a novel envelope protein (VP32) from shrimp white spot syndrome virus.</title>
        <authorList>
            <person name="Li L."/>
            <person name="Xie X."/>
            <person name="Yang F."/>
        </authorList>
    </citation>
    <scope>NUCLEOTIDE SEQUENCE</scope>
</reference>
<reference evidence="1 8" key="8">
    <citation type="journal article" date="2002" name="Virology">
        <title>Ribonucleotide reductase of shrimp white spot syndrome virus (WSSV): expression and enzymatic activity in a baculovirus/insect cell system and WSSV-infected shrimp.</title>
        <authorList>
            <person name="Lin S.T."/>
            <person name="Chang Y.S."/>
            <person name="Wang H.C."/>
            <person name="Tzeng H.F."/>
            <person name="Chang Z.F."/>
            <person name="Lin J.Y."/>
            <person name="Wang C.H."/>
            <person name="Lo C.F."/>
            <person name="Kou G.H."/>
        </authorList>
    </citation>
    <scope>NUCLEOTIDE SEQUENCE [LARGE SCALE GENOMIC DNA]</scope>
    <source>
        <strain evidence="1">Taiwan</strain>
    </source>
</reference>
<dbReference type="EMBL" id="MG432476">
    <property type="protein sequence ID" value="AWQ61333.1"/>
    <property type="molecule type" value="Genomic_DNA"/>
</dbReference>
<reference evidence="1 8" key="7">
    <citation type="journal article" date="2002" name="Virology">
        <title>Transcriptional analysis of the DNA polymerase gene of shrimp white spot syndrome virus.</title>
        <authorList>
            <person name="Chen L.L."/>
            <person name="Wang H.C."/>
            <person name="Huang C.J."/>
            <person name="Peng S.E."/>
            <person name="Chen Y.G."/>
            <person name="Lin S.J."/>
            <person name="Chen W.Y."/>
            <person name="Dai C.F."/>
            <person name="Yu H.T."/>
            <person name="Wang C.H."/>
            <person name="Lo C.F."/>
            <person name="Kou G.H."/>
        </authorList>
    </citation>
    <scope>NUCLEOTIDE SEQUENCE [LARGE SCALE GENOMIC DNA]</scope>
    <source>
        <strain evidence="1">Taiwan</strain>
    </source>
</reference>
<reference evidence="1 8" key="6">
    <citation type="journal article" date="2002" name="Virology">
        <title>Chimeric polypeptide of thymidine kinase and thymidylate kinase of shrimp white spot syndrome virus: thymidine kinase activity of the recombinant protein expressed in a baculovirus/insect cell system.</title>
        <authorList>
            <person name="Tzeng H.F."/>
            <person name="Chang Z.F."/>
            <person name="Peng S.E."/>
            <person name="Wang C.H."/>
            <person name="Lin J.Y."/>
            <person name="Kou G.H."/>
            <person name="Lo C.F."/>
        </authorList>
    </citation>
    <scope>NUCLEOTIDE SEQUENCE [LARGE SCALE GENOMIC DNA]</scope>
    <source>
        <strain evidence="1">Taiwan</strain>
    </source>
</reference>
<name>I7D7A8_WSSV</name>
<dbReference type="Proteomes" id="UP000281246">
    <property type="component" value="Segment"/>
</dbReference>
<evidence type="ECO:0000313" key="2">
    <source>
        <dbReference type="EMBL" id="AAW88445.1"/>
    </source>
</evidence>
<dbReference type="EMBL" id="MG432481">
    <property type="protein sequence ID" value="AWQ63440.1"/>
    <property type="molecule type" value="Genomic_DNA"/>
</dbReference>
<reference evidence="3" key="12">
    <citation type="submission" date="2012-05" db="EMBL/GenBank/DDBJ databases">
        <authorList>
            <person name="Sreedharan K."/>
            <person name="Madhu K.M."/>
            <person name="Ramakanth N.K."/>
            <person name="Ravinder K."/>
            <person name="Kshithish M."/>
        </authorList>
    </citation>
    <scope>NUCLEOTIDE SEQUENCE</scope>
    <source>
        <strain evidence="3">KKD</strain>
    </source>
</reference>
<dbReference type="RefSeq" id="YP_009220594.1">
    <property type="nucleotide sequence ID" value="NC_003225.3"/>
</dbReference>
<dbReference type="SMR" id="I7D7A8"/>
<reference evidence="8" key="3">
    <citation type="journal article" date="2001" name="Virology">
        <title>Cloning, characterization, and phylogenetic analysis of a shrimp white spot syndrome virus gene that encodes a protein kinase.</title>
        <authorList>
            <person name="Liu W.J."/>
            <person name="Yu H.T."/>
            <person name="Peng S.E."/>
            <person name="Chang Y.S."/>
            <person name="Pien H.W."/>
            <person name="Lin C.J."/>
            <person name="Huang C.J."/>
            <person name="Tsai M.F."/>
            <person name="Huang C.J."/>
            <person name="Wang C.H."/>
            <person name="Lin J.Y."/>
            <person name="Lo C.F."/>
            <person name="Kou G.H."/>
        </authorList>
    </citation>
    <scope>NUCLEOTIDE SEQUENCE [LARGE SCALE GENOMIC DNA]</scope>
</reference>
<reference evidence="1 8" key="9">
    <citation type="journal article" date="2004" name="J. Virol.">
        <title>Genomic and proteomic analysis of thirty-nine structural proteins of shrimp white spot syndrome virus.</title>
        <authorList>
            <person name="Tsai J.M."/>
            <person name="Wang H.C."/>
            <person name="Leu J.H."/>
            <person name="Hsiao H.H."/>
            <person name="Wang A.H."/>
            <person name="Kou G.H."/>
            <person name="Lo C.F."/>
        </authorList>
    </citation>
    <scope>NUCLEOTIDE SEQUENCE [LARGE SCALE GENOMIC DNA]</scope>
    <source>
        <strain evidence="1">Taiwan</strain>
    </source>
</reference>
<sequence length="261" mass="29844">MSNGATISDERLILILDKIVERRGVSNLSELLIHPITKHINELLKNTVRHGDRVYMKDAELDVRSRLEDIKKDCVLKAIEKQGIDVRQIITDYLAKRKLTQNLVHWYRPPISCTDIDEKIQQETGQVGRCSVATYNLRIGGDDGEFTRYDFSIPLGDFKITAKLFRSINDEDVDAVILVSRSDVVNDVLSFEAFNRTGERVVIFFNVIVEGKSKDIDIVCKSRYKHTHILNGESATYAVKRIKRGDTRDDILFAITAFKEE</sequence>
<organismHost>
    <name type="scientific">Crustacea</name>
    <name type="common">crustaceans</name>
    <dbReference type="NCBI Taxonomy" id="6657"/>
</organismHost>
<reference evidence="8" key="1">
    <citation type="journal article" date="2000" name="Virology">
        <title>Transcriptional analysis of the ribonucleotide reductase genes of shrimp white spot syndrome virus.</title>
        <authorList>
            <person name="Tsai M.F."/>
            <person name="Lo C.F."/>
            <person name="van Hulten M.C."/>
            <person name="Tzeng H.F."/>
            <person name="Chou C.M."/>
            <person name="Huang C.J."/>
            <person name="Wang C.H."/>
            <person name="Lin J.Y."/>
            <person name="Vlak J.M."/>
            <person name="Kou G.H."/>
        </authorList>
    </citation>
    <scope>NUCLEOTIDE SEQUENCE [LARGE SCALE GENOMIC DNA]</scope>
</reference>
<dbReference type="EMBL" id="MG432475">
    <property type="protein sequence ID" value="AWQ60913.1"/>
    <property type="molecule type" value="Genomic_DNA"/>
</dbReference>
<dbReference type="EMBL" id="JX027482">
    <property type="protein sequence ID" value="AFO63169.1"/>
    <property type="molecule type" value="Genomic_DNA"/>
</dbReference>